<dbReference type="OrthoDB" id="289721at2759"/>
<organism evidence="16 17">
    <name type="scientific">Leishmania tarentolae</name>
    <name type="common">Sauroleishmania tarentolae</name>
    <dbReference type="NCBI Taxonomy" id="5689"/>
    <lineage>
        <taxon>Eukaryota</taxon>
        <taxon>Discoba</taxon>
        <taxon>Euglenozoa</taxon>
        <taxon>Kinetoplastea</taxon>
        <taxon>Metakinetoplastina</taxon>
        <taxon>Trypanosomatida</taxon>
        <taxon>Trypanosomatidae</taxon>
        <taxon>Leishmaniinae</taxon>
        <taxon>Leishmania</taxon>
        <taxon>lizard Leishmania</taxon>
    </lineage>
</organism>
<comment type="caution">
    <text evidence="16">The sequence shown here is derived from an EMBL/GenBank/DDBJ whole genome shotgun (WGS) entry which is preliminary data.</text>
</comment>
<evidence type="ECO:0000256" key="4">
    <source>
        <dbReference type="ARBA" id="ARBA00022454"/>
    </source>
</evidence>
<keyword evidence="8 13" id="KW-0460">Magnesium</keyword>
<evidence type="ECO:0000256" key="12">
    <source>
        <dbReference type="ARBA" id="ARBA00048173"/>
    </source>
</evidence>
<dbReference type="Pfam" id="PF12009">
    <property type="entry name" value="Telomerase_RBD"/>
    <property type="match status" value="1"/>
</dbReference>
<keyword evidence="10 13" id="KW-0695">RNA-directed DNA polymerase</keyword>
<dbReference type="InterPro" id="IPR000477">
    <property type="entry name" value="RT_dom"/>
</dbReference>
<comment type="catalytic activity">
    <reaction evidence="12 13">
        <text>DNA(n) + a 2'-deoxyribonucleoside 5'-triphosphate = DNA(n+1) + diphosphate</text>
        <dbReference type="Rhea" id="RHEA:22508"/>
        <dbReference type="Rhea" id="RHEA-COMP:17339"/>
        <dbReference type="Rhea" id="RHEA-COMP:17340"/>
        <dbReference type="ChEBI" id="CHEBI:33019"/>
        <dbReference type="ChEBI" id="CHEBI:61560"/>
        <dbReference type="ChEBI" id="CHEBI:173112"/>
        <dbReference type="EC" id="2.7.7.49"/>
    </reaction>
</comment>
<dbReference type="InterPro" id="IPR021891">
    <property type="entry name" value="Telomerase_RBD"/>
</dbReference>
<keyword evidence="6 13" id="KW-0548">Nucleotidyltransferase</keyword>
<keyword evidence="5 13" id="KW-0808">Transferase</keyword>
<evidence type="ECO:0000256" key="8">
    <source>
        <dbReference type="ARBA" id="ARBA00022842"/>
    </source>
</evidence>
<dbReference type="PROSITE" id="PS50878">
    <property type="entry name" value="RT_POL"/>
    <property type="match status" value="1"/>
</dbReference>
<dbReference type="GO" id="GO:0070034">
    <property type="term" value="F:telomerase RNA binding"/>
    <property type="evidence" value="ECO:0007669"/>
    <property type="project" value="TreeGrafter"/>
</dbReference>
<evidence type="ECO:0000256" key="9">
    <source>
        <dbReference type="ARBA" id="ARBA00022895"/>
    </source>
</evidence>
<dbReference type="EMBL" id="BLBS01000057">
    <property type="protein sequence ID" value="GET93486.1"/>
    <property type="molecule type" value="Genomic_DNA"/>
</dbReference>
<dbReference type="PANTHER" id="PTHR12066">
    <property type="entry name" value="TELOMERASE REVERSE TRANSCRIPTASE"/>
    <property type="match status" value="1"/>
</dbReference>
<feature type="compositionally biased region" description="Low complexity" evidence="14">
    <location>
        <begin position="288"/>
        <end position="299"/>
    </location>
</feature>
<keyword evidence="17" id="KW-1185">Reference proteome</keyword>
<name>A0A640KV82_LEITA</name>
<evidence type="ECO:0000256" key="1">
    <source>
        <dbReference type="ARBA" id="ARBA00008001"/>
    </source>
</evidence>
<dbReference type="GO" id="GO:0000333">
    <property type="term" value="C:telomerase catalytic core complex"/>
    <property type="evidence" value="ECO:0007669"/>
    <property type="project" value="TreeGrafter"/>
</dbReference>
<evidence type="ECO:0000313" key="17">
    <source>
        <dbReference type="Proteomes" id="UP000419144"/>
    </source>
</evidence>
<evidence type="ECO:0000256" key="5">
    <source>
        <dbReference type="ARBA" id="ARBA00022679"/>
    </source>
</evidence>
<evidence type="ECO:0000256" key="13">
    <source>
        <dbReference type="RuleBase" id="RU365061"/>
    </source>
</evidence>
<dbReference type="SMART" id="SM00975">
    <property type="entry name" value="Telomerase_RBD"/>
    <property type="match status" value="1"/>
</dbReference>
<keyword evidence="11 13" id="KW-0539">Nucleus</keyword>
<accession>A0A640KV82</accession>
<evidence type="ECO:0000256" key="11">
    <source>
        <dbReference type="ARBA" id="ARBA00023242"/>
    </source>
</evidence>
<evidence type="ECO:0000256" key="3">
    <source>
        <dbReference type="ARBA" id="ARBA00016182"/>
    </source>
</evidence>
<evidence type="ECO:0000256" key="10">
    <source>
        <dbReference type="ARBA" id="ARBA00022918"/>
    </source>
</evidence>
<feature type="region of interest" description="Disordered" evidence="14">
    <location>
        <begin position="280"/>
        <end position="301"/>
    </location>
</feature>
<dbReference type="EC" id="2.7.7.49" evidence="2 13"/>
<dbReference type="GO" id="GO:0003720">
    <property type="term" value="F:telomerase activity"/>
    <property type="evidence" value="ECO:0007669"/>
    <property type="project" value="InterPro"/>
</dbReference>
<dbReference type="GO" id="GO:0046872">
    <property type="term" value="F:metal ion binding"/>
    <property type="evidence" value="ECO:0007669"/>
    <property type="project" value="UniProtKB-KW"/>
</dbReference>
<comment type="similarity">
    <text evidence="1 13">Belongs to the reverse transcriptase family. Telomerase subfamily.</text>
</comment>
<evidence type="ECO:0000256" key="2">
    <source>
        <dbReference type="ARBA" id="ARBA00012493"/>
    </source>
</evidence>
<dbReference type="PANTHER" id="PTHR12066:SF0">
    <property type="entry name" value="TELOMERASE REVERSE TRANSCRIPTASE"/>
    <property type="match status" value="1"/>
</dbReference>
<dbReference type="VEuPathDB" id="TriTrypDB:LtaPh_3640400"/>
<keyword evidence="9 13" id="KW-0779">Telomere</keyword>
<comment type="subcellular location">
    <subcellularLocation>
        <location evidence="13">Nucleus</location>
    </subcellularLocation>
    <subcellularLocation>
        <location evidence="13">Chromosome</location>
        <location evidence="13">Telomere</location>
    </subcellularLocation>
</comment>
<dbReference type="GO" id="GO:0000781">
    <property type="term" value="C:chromosome, telomeric region"/>
    <property type="evidence" value="ECO:0007669"/>
    <property type="project" value="UniProtKB-SubCell"/>
</dbReference>
<dbReference type="Gene3D" id="1.10.132.70">
    <property type="match status" value="1"/>
</dbReference>
<dbReference type="GO" id="GO:0007004">
    <property type="term" value="P:telomere maintenance via telomerase"/>
    <property type="evidence" value="ECO:0007669"/>
    <property type="project" value="TreeGrafter"/>
</dbReference>
<dbReference type="GO" id="GO:0042162">
    <property type="term" value="F:telomeric DNA binding"/>
    <property type="evidence" value="ECO:0007669"/>
    <property type="project" value="TreeGrafter"/>
</dbReference>
<gene>
    <name evidence="16" type="ORF">LtaPh_3640400</name>
</gene>
<evidence type="ECO:0000259" key="15">
    <source>
        <dbReference type="PROSITE" id="PS50878"/>
    </source>
</evidence>
<evidence type="ECO:0000256" key="6">
    <source>
        <dbReference type="ARBA" id="ARBA00022695"/>
    </source>
</evidence>
<dbReference type="CDD" id="cd01648">
    <property type="entry name" value="TERT"/>
    <property type="match status" value="1"/>
</dbReference>
<reference evidence="16" key="1">
    <citation type="submission" date="2019-11" db="EMBL/GenBank/DDBJ databases">
        <title>Leishmania tarentolae CDS.</title>
        <authorList>
            <person name="Goto Y."/>
            <person name="Yamagishi J."/>
        </authorList>
    </citation>
    <scope>NUCLEOTIDE SEQUENCE [LARGE SCALE GENOMIC DNA]</scope>
    <source>
        <strain evidence="16">Parrot Tar II</strain>
    </source>
</reference>
<comment type="function">
    <text evidence="13">Telomerase is a ribonucleoprotein enzyme essential for the replication of chromosome termini in most eukaryotes. It elongates telomeres. It is a reverse transcriptase that adds simple sequence repeats to chromosome ends by copying a template sequence within the RNA component of the enzyme.</text>
</comment>
<evidence type="ECO:0000256" key="7">
    <source>
        <dbReference type="ARBA" id="ARBA00022723"/>
    </source>
</evidence>
<evidence type="ECO:0000313" key="16">
    <source>
        <dbReference type="EMBL" id="GET93486.1"/>
    </source>
</evidence>
<protein>
    <recommendedName>
        <fullName evidence="3 13">Telomerase reverse transcriptase</fullName>
        <ecNumber evidence="2 13">2.7.7.49</ecNumber>
    </recommendedName>
    <alternativeName>
        <fullName evidence="13">Telomerase catalytic subunit</fullName>
    </alternativeName>
</protein>
<keyword evidence="7 13" id="KW-0479">Metal-binding</keyword>
<feature type="domain" description="Reverse transcriptase" evidence="15">
    <location>
        <begin position="727"/>
        <end position="1157"/>
    </location>
</feature>
<sequence length="1437" mass="157290">MSASFPSLPGFAGPLSLKAFLEEYFGLRLTFSVDTASPSPVTAATADTPNSAGSHALRDVVLPPNESFLVVVYVALHASSPPPTTAHAPSIPATLAPGCAASAPDFGRLRQPLMHPAAVAAACDTCVTRCNSAHGKNVSFLTASSTCKSGIARGPWRGSASWLLYTKTSHRPFTDALLRHPWWSSFAACLGPAAMGFIEMYCPIVLQLEAMAGGVQVLGPPLKHAALEMQGLLSQGSGYVSSCGVKRSVGTGVCSAPLRLQKRRRVDEGEVLPKSKAVRRLQRGVAPSSRSGRDNSFSSPVNGMEMPATWVAALPRTNVPRTRLYSVRVTDIGRSGVDDGGALPLPEGFLEAHWLRRHPHSLHRVLQASLPKRAAYGASTRLSSVGINERGAGRTSAEDIPMCHVAHVFRWLVLQSPQDSADASQTTSSKFDLPSHLRRLLSTVVDQCARLDLRGASLKHTGYLEQAFRRQQQGVDPWDVQRLSAPVDVVVSYLRTLLSTLRWAPSKTDNKESFWGRDTAGSERVLDALMRAVRGWLMAGRHAVVPAFRFLDGVPVAQVPWLNGFYTTTPLPSHSVATSSAARHARRGRSHVQQRVWLQFVLFLTQDILPFLLRASFTVTWSSKNTHQLLFFPAAVWGRLVRREVRRSQFFGTQRQHMPLAAESAHNVGAARSAWSSAISMSGDAVQAALSSPHAVASTTSADIPVPRDAWRAVRTGGALAHRSARATLATRSGGASCLYAGIRFRPDRRKLRPIAVVRSASLRSLKEMARGSPSPYSHASAIVHFLCRLGRSDTDDQLPAATATLLSRVQARNRHNRRTGVHCCSHLLPPHLPHKAALQDALRCLVSGVEEQRVRDGLPRLSNLSHHDEYAELRSFCEEVRGMHSFQCEHSAGTMPAVSSYSPPRSASCFTPYVTLVRSDASRCYDNLPQERVLAAVASLVKHDTYRVLRFTVIHAPNSDVACKGGCLLRRTFTTRTIPCAEAECGILARIPRGHIYWEEEEEGRTPGGAHTTAAVSRTTDASGRCGANLISGTAVRALLSEHIHRHLVVVPGGNLFEQRVGVLQGSPVAMLLCDRLFSDVVDTALSRILSEHTERSLLLRRVDDVLVATTSPTAAERCLQAMQRGWPSVGYLSNPGKLTLSKAAGSLVPWCGLLLHDTTLEVSVEWRRIGVLLASLRVGDTHYVHRGDHEPVYFTQRFLSVLQLRVVPTALCGRMNSKTRQLQTFYEAGLLWGREVLEKVQEALPVARNRSVAVLLRRPLAVCVSRLCQLLSRHQRFLAARQSACDVSVAEVRACVLTALHRTVQAKLRLLQARTVRVMTAPSGWTPRQNLLKRPRKTLCCKKASCVGRKGCEQHRKNRRRHRHKHVCLRSFWWLAAAEVESQWRRSLDALHRAAPHPGEAPESTAPSLAAPALLLMENGPSSMHARAVRATRLS</sequence>
<dbReference type="InterPro" id="IPR003545">
    <property type="entry name" value="Telomerase_RT"/>
</dbReference>
<keyword evidence="4 13" id="KW-0158">Chromosome</keyword>
<dbReference type="Proteomes" id="UP000419144">
    <property type="component" value="Unassembled WGS sequence"/>
</dbReference>
<proteinExistence type="inferred from homology"/>
<evidence type="ECO:0000256" key="14">
    <source>
        <dbReference type="SAM" id="MobiDB-lite"/>
    </source>
</evidence>